<dbReference type="GO" id="GO:0005886">
    <property type="term" value="C:plasma membrane"/>
    <property type="evidence" value="ECO:0007669"/>
    <property type="project" value="InterPro"/>
</dbReference>
<organism evidence="8">
    <name type="scientific">Longilinea arvoryzae</name>
    <dbReference type="NCBI Taxonomy" id="360412"/>
    <lineage>
        <taxon>Bacteria</taxon>
        <taxon>Bacillati</taxon>
        <taxon>Chloroflexota</taxon>
        <taxon>Anaerolineae</taxon>
        <taxon>Anaerolineales</taxon>
        <taxon>Anaerolineaceae</taxon>
        <taxon>Longilinea</taxon>
    </lineage>
</organism>
<dbReference type="SUPFAM" id="SSF57997">
    <property type="entry name" value="Tropomyosin"/>
    <property type="match status" value="1"/>
</dbReference>
<dbReference type="AlphaFoldDB" id="A0A0S7B6D8"/>
<dbReference type="RefSeq" id="WP_075072148.1">
    <property type="nucleotide sequence ID" value="NZ_DF967972.1"/>
</dbReference>
<name>A0A0S7B6D8_9CHLR</name>
<feature type="compositionally biased region" description="Pro residues" evidence="5">
    <location>
        <begin position="139"/>
        <end position="150"/>
    </location>
</feature>
<feature type="region of interest" description="Disordered" evidence="5">
    <location>
        <begin position="125"/>
        <end position="167"/>
    </location>
</feature>
<keyword evidence="9" id="KW-1185">Reference proteome</keyword>
<accession>A0A0S7B6D8</accession>
<dbReference type="STRING" id="360412.LARV_00484"/>
<evidence type="ECO:0000256" key="5">
    <source>
        <dbReference type="SAM" id="MobiDB-lite"/>
    </source>
</evidence>
<evidence type="ECO:0000256" key="4">
    <source>
        <dbReference type="ARBA" id="ARBA00023136"/>
    </source>
</evidence>
<dbReference type="PANTHER" id="PTHR41335:SF1">
    <property type="entry name" value="MEMBRANE PROTEIN"/>
    <property type="match status" value="1"/>
</dbReference>
<dbReference type="Proteomes" id="UP000055060">
    <property type="component" value="Unassembled WGS sequence"/>
</dbReference>
<dbReference type="InterPro" id="IPR010445">
    <property type="entry name" value="LapA_dom"/>
</dbReference>
<dbReference type="Gene3D" id="1.20.5.340">
    <property type="match status" value="1"/>
</dbReference>
<dbReference type="EMBL" id="DF967972">
    <property type="protein sequence ID" value="GAP12748.1"/>
    <property type="molecule type" value="Genomic_DNA"/>
</dbReference>
<sequence length="167" mass="17837">MQIFLILALLIAILAVIFAVQNVAVVSISFFAWHIQVSLAVALLLALGAGVLISVLVSIPGMVRRGWNNASSKKKFSSLEVERDNLKRKADEAASVREQALKKLEESEKEISDLEERLASFSAALDEAQERLNSTPPSGALPPQTPPPSASPATPAENPPADMGNNP</sequence>
<dbReference type="Pfam" id="PF06305">
    <property type="entry name" value="LapA_dom"/>
    <property type="match status" value="1"/>
</dbReference>
<reference evidence="8" key="1">
    <citation type="submission" date="2015-07" db="EMBL/GenBank/DDBJ databases">
        <title>Draft Genome Sequences of Anaerolinea thermolimosa IMO-1, Bellilinea caldifistulae GOMI-1, Leptolinea tardivitalis YMTK-2, Levilinea saccharolytica KIBI-1,Longilinea arvoryzae KOME-1, Previously Described as Members of the Anaerolineaceae (Chloroflexi).</title>
        <authorList>
            <person name="Sekiguchi Y."/>
            <person name="Ohashi A."/>
            <person name="Matsuura N."/>
            <person name="Tourlousse M.D."/>
        </authorList>
    </citation>
    <scope>NUCLEOTIDE SEQUENCE [LARGE SCALE GENOMIC DNA]</scope>
    <source>
        <strain evidence="8">KOME-1</strain>
    </source>
</reference>
<keyword evidence="1" id="KW-1003">Cell membrane</keyword>
<evidence type="ECO:0000256" key="6">
    <source>
        <dbReference type="SAM" id="Phobius"/>
    </source>
</evidence>
<keyword evidence="3 6" id="KW-1133">Transmembrane helix</keyword>
<evidence type="ECO:0000313" key="9">
    <source>
        <dbReference type="Proteomes" id="UP000055060"/>
    </source>
</evidence>
<keyword evidence="2 6" id="KW-0812">Transmembrane</keyword>
<feature type="domain" description="Lipopolysaccharide assembly protein A" evidence="7">
    <location>
        <begin position="21"/>
        <end position="82"/>
    </location>
</feature>
<feature type="transmembrane region" description="Helical" evidence="6">
    <location>
        <begin position="35"/>
        <end position="59"/>
    </location>
</feature>
<evidence type="ECO:0000256" key="2">
    <source>
        <dbReference type="ARBA" id="ARBA00022692"/>
    </source>
</evidence>
<proteinExistence type="predicted"/>
<dbReference type="PANTHER" id="PTHR41335">
    <property type="entry name" value="MEMBRANE PROTEIN-RELATED"/>
    <property type="match status" value="1"/>
</dbReference>
<protein>
    <recommendedName>
        <fullName evidence="7">Lipopolysaccharide assembly protein A domain-containing protein</fullName>
    </recommendedName>
</protein>
<evidence type="ECO:0000256" key="3">
    <source>
        <dbReference type="ARBA" id="ARBA00022989"/>
    </source>
</evidence>
<evidence type="ECO:0000313" key="8">
    <source>
        <dbReference type="EMBL" id="GAP12748.1"/>
    </source>
</evidence>
<gene>
    <name evidence="8" type="ORF">LARV_00484</name>
</gene>
<feature type="compositionally biased region" description="Low complexity" evidence="5">
    <location>
        <begin position="151"/>
        <end position="161"/>
    </location>
</feature>
<evidence type="ECO:0000256" key="1">
    <source>
        <dbReference type="ARBA" id="ARBA00022475"/>
    </source>
</evidence>
<evidence type="ECO:0000259" key="7">
    <source>
        <dbReference type="Pfam" id="PF06305"/>
    </source>
</evidence>
<keyword evidence="4 6" id="KW-0472">Membrane</keyword>